<name>A0A6V7XXP0_MELEN</name>
<feature type="domain" description="NADAR" evidence="1">
    <location>
        <begin position="304"/>
        <end position="443"/>
    </location>
</feature>
<protein>
    <recommendedName>
        <fullName evidence="1">NADAR domain-containing protein</fullName>
    </recommendedName>
</protein>
<reference evidence="2 3" key="1">
    <citation type="submission" date="2020-08" db="EMBL/GenBank/DDBJ databases">
        <authorList>
            <person name="Koutsovoulos G."/>
            <person name="Danchin GJ E."/>
        </authorList>
    </citation>
    <scope>NUCLEOTIDE SEQUENCE [LARGE SCALE GENOMIC DNA]</scope>
</reference>
<dbReference type="NCBIfam" id="TIGR02464">
    <property type="entry name" value="ribofla_fusion"/>
    <property type="match status" value="1"/>
</dbReference>
<dbReference type="OrthoDB" id="6119432at2759"/>
<dbReference type="SUPFAM" id="SSF143990">
    <property type="entry name" value="YbiA-like"/>
    <property type="match status" value="1"/>
</dbReference>
<comment type="caution">
    <text evidence="2">The sequence shown here is derived from an EMBL/GenBank/DDBJ whole genome shotgun (WGS) entry which is preliminary data.</text>
</comment>
<proteinExistence type="predicted"/>
<dbReference type="Pfam" id="PF08719">
    <property type="entry name" value="NADAR"/>
    <property type="match status" value="1"/>
</dbReference>
<dbReference type="AlphaFoldDB" id="A0A6V7XXP0"/>
<dbReference type="PANTHER" id="PTHR33568:SF3">
    <property type="entry name" value="DNA-DIRECTED DNA POLYMERASE"/>
    <property type="match status" value="1"/>
</dbReference>
<dbReference type="PANTHER" id="PTHR33568">
    <property type="entry name" value="DNA POLYMERASE"/>
    <property type="match status" value="1"/>
</dbReference>
<dbReference type="Proteomes" id="UP000580250">
    <property type="component" value="Unassembled WGS sequence"/>
</dbReference>
<organism evidence="2 3">
    <name type="scientific">Meloidogyne enterolobii</name>
    <name type="common">Root-knot nematode worm</name>
    <name type="synonym">Meloidogyne mayaguensis</name>
    <dbReference type="NCBI Taxonomy" id="390850"/>
    <lineage>
        <taxon>Eukaryota</taxon>
        <taxon>Metazoa</taxon>
        <taxon>Ecdysozoa</taxon>
        <taxon>Nematoda</taxon>
        <taxon>Chromadorea</taxon>
        <taxon>Rhabditida</taxon>
        <taxon>Tylenchina</taxon>
        <taxon>Tylenchomorpha</taxon>
        <taxon>Tylenchoidea</taxon>
        <taxon>Meloidogynidae</taxon>
        <taxon>Meloidogyninae</taxon>
        <taxon>Meloidogyne</taxon>
    </lineage>
</organism>
<dbReference type="InterPro" id="IPR012816">
    <property type="entry name" value="NADAR"/>
</dbReference>
<evidence type="ECO:0000313" key="3">
    <source>
        <dbReference type="Proteomes" id="UP000580250"/>
    </source>
</evidence>
<dbReference type="Gene3D" id="3.90.1600.10">
    <property type="entry name" value="Palm domain of DNA polymerase"/>
    <property type="match status" value="1"/>
</dbReference>
<dbReference type="InterPro" id="IPR037238">
    <property type="entry name" value="YbiA-like_sf"/>
</dbReference>
<dbReference type="CDD" id="cd15457">
    <property type="entry name" value="NADAR"/>
    <property type="match status" value="1"/>
</dbReference>
<sequence length="448" mass="52555">MLFRWGRWALRCNLTQDCITNSPIKLHTVLNDPKLEVGAVEFLTPDLYAVPFRLRKEFVRPHEKYNIILALITTANARVMLYDYMDRIVQEDESKLLYTDTDSCFYLHKRNKKPPFRVGDMLGMMSREYEDWNIIAFYTGGCKQYAMKMKHRKSGEIKYIVKCRGCWDTVDSPLDFNQFKKMVEAYGEEQVPVVLERTHFQPSWRRGEVTSRSQTRRYAPIYDKGFVDADLDCYPYGYRGNPILDPTVFCKYNINLELIDTTARLLEHIALQQPITISQPPEEIMGIQNQKIFIFYSPKCGFDNRFSSEFTILGRTFNTVDQYLEWQKARFFGDMEIASELLLTRNATTIRRIGKRVRNFNQEEWSNVRNKVLYTGLWAKFTQNIQLFNQLRSTGDGLLAQASASEFYWSNGVRPTSLTLKDPSKWEGENYLGKLLMELRSEINTSIY</sequence>
<evidence type="ECO:0000313" key="2">
    <source>
        <dbReference type="EMBL" id="CAD2204015.1"/>
    </source>
</evidence>
<dbReference type="Gene3D" id="1.10.357.40">
    <property type="entry name" value="YbiA-like"/>
    <property type="match status" value="1"/>
</dbReference>
<dbReference type="EMBL" id="CAJEWN010002504">
    <property type="protein sequence ID" value="CAD2204015.1"/>
    <property type="molecule type" value="Genomic_DNA"/>
</dbReference>
<evidence type="ECO:0000259" key="1">
    <source>
        <dbReference type="Pfam" id="PF08719"/>
    </source>
</evidence>
<gene>
    <name evidence="2" type="ORF">MENT_LOCUS57728</name>
</gene>
<dbReference type="InterPro" id="IPR043502">
    <property type="entry name" value="DNA/RNA_pol_sf"/>
</dbReference>
<accession>A0A6V7XXP0</accession>
<dbReference type="InterPro" id="IPR023211">
    <property type="entry name" value="DNA_pol_palm_dom_sf"/>
</dbReference>
<dbReference type="SUPFAM" id="SSF56672">
    <property type="entry name" value="DNA/RNA polymerases"/>
    <property type="match status" value="1"/>
</dbReference>